<dbReference type="InterPro" id="IPR001173">
    <property type="entry name" value="Glyco_trans_2-like"/>
</dbReference>
<proteinExistence type="inferred from homology"/>
<feature type="non-terminal residue" evidence="5">
    <location>
        <position position="228"/>
    </location>
</feature>
<comment type="caution">
    <text evidence="5">The sequence shown here is derived from an EMBL/GenBank/DDBJ whole genome shotgun (WGS) entry which is preliminary data.</text>
</comment>
<dbReference type="PANTHER" id="PTHR43685:SF5">
    <property type="entry name" value="GLYCOSYLTRANSFERASE EPSE-RELATED"/>
    <property type="match status" value="1"/>
</dbReference>
<gene>
    <name evidence="5" type="ORF">ICN82_20650</name>
</gene>
<name>A0A8J7CY25_9RHOB</name>
<dbReference type="Gene3D" id="3.90.550.10">
    <property type="entry name" value="Spore Coat Polysaccharide Biosynthesis Protein SpsA, Chain A"/>
    <property type="match status" value="1"/>
</dbReference>
<organism evidence="5 6">
    <name type="scientific">Mangrovicoccus algicola</name>
    <dbReference type="NCBI Taxonomy" id="2771008"/>
    <lineage>
        <taxon>Bacteria</taxon>
        <taxon>Pseudomonadati</taxon>
        <taxon>Pseudomonadota</taxon>
        <taxon>Alphaproteobacteria</taxon>
        <taxon>Rhodobacterales</taxon>
        <taxon>Paracoccaceae</taxon>
        <taxon>Mangrovicoccus</taxon>
    </lineage>
</organism>
<feature type="domain" description="Glycosyltransferase 2-like" evidence="4">
    <location>
        <begin position="5"/>
        <end position="162"/>
    </location>
</feature>
<dbReference type="InterPro" id="IPR050834">
    <property type="entry name" value="Glycosyltransf_2"/>
</dbReference>
<evidence type="ECO:0000313" key="5">
    <source>
        <dbReference type="EMBL" id="MBE3640619.1"/>
    </source>
</evidence>
<dbReference type="EMBL" id="JACVXA010000113">
    <property type="protein sequence ID" value="MBE3640619.1"/>
    <property type="molecule type" value="Genomic_DNA"/>
</dbReference>
<dbReference type="PANTHER" id="PTHR43685">
    <property type="entry name" value="GLYCOSYLTRANSFERASE"/>
    <property type="match status" value="1"/>
</dbReference>
<reference evidence="5" key="1">
    <citation type="submission" date="2020-09" db="EMBL/GenBank/DDBJ databases">
        <title>A novel bacterium of genus Mangrovicoccus, isolated from South China Sea.</title>
        <authorList>
            <person name="Huang H."/>
            <person name="Mo K."/>
            <person name="Hu Y."/>
        </authorList>
    </citation>
    <scope>NUCLEOTIDE SEQUENCE</scope>
    <source>
        <strain evidence="5">HB182678</strain>
    </source>
</reference>
<comment type="similarity">
    <text evidence="1">Belongs to the glycosyltransferase 2 family.</text>
</comment>
<sequence>MPRFSVIVPCLDAADTLSDTIASLTAQSFGDWECLLVDGGSRDGTAQIIARAAAADPRFHALAAPAGGPGAARNLAVGEARGEIIAFCDAGDQWLPGKLAALDTAFADPATDAAYGRVAFFDGQETRAVSVLPRGPLDIAALMGANPVCTLSNVALRAGIFRDSGGFDESLSHGEGLEWLVRLAGSRTRFTAIPWTLVMQRIGEPRRSRDIAALCRGRAAACAAAARD</sequence>
<accession>A0A8J7CY25</accession>
<dbReference type="InterPro" id="IPR029044">
    <property type="entry name" value="Nucleotide-diphossugar_trans"/>
</dbReference>
<evidence type="ECO:0000256" key="3">
    <source>
        <dbReference type="ARBA" id="ARBA00022679"/>
    </source>
</evidence>
<evidence type="ECO:0000313" key="6">
    <source>
        <dbReference type="Proteomes" id="UP000609121"/>
    </source>
</evidence>
<dbReference type="Proteomes" id="UP000609121">
    <property type="component" value="Unassembled WGS sequence"/>
</dbReference>
<dbReference type="RefSeq" id="WP_193187100.1">
    <property type="nucleotide sequence ID" value="NZ_JACVXA010000113.1"/>
</dbReference>
<protein>
    <submittedName>
        <fullName evidence="5">Glycosyltransferase</fullName>
    </submittedName>
</protein>
<evidence type="ECO:0000256" key="1">
    <source>
        <dbReference type="ARBA" id="ARBA00006739"/>
    </source>
</evidence>
<keyword evidence="3" id="KW-0808">Transferase</keyword>
<keyword evidence="6" id="KW-1185">Reference proteome</keyword>
<keyword evidence="2" id="KW-0328">Glycosyltransferase</keyword>
<dbReference type="GO" id="GO:0016757">
    <property type="term" value="F:glycosyltransferase activity"/>
    <property type="evidence" value="ECO:0007669"/>
    <property type="project" value="UniProtKB-KW"/>
</dbReference>
<dbReference type="AlphaFoldDB" id="A0A8J7CY25"/>
<evidence type="ECO:0000256" key="2">
    <source>
        <dbReference type="ARBA" id="ARBA00022676"/>
    </source>
</evidence>
<dbReference type="Pfam" id="PF00535">
    <property type="entry name" value="Glycos_transf_2"/>
    <property type="match status" value="1"/>
</dbReference>
<evidence type="ECO:0000259" key="4">
    <source>
        <dbReference type="Pfam" id="PF00535"/>
    </source>
</evidence>
<dbReference type="SUPFAM" id="SSF53448">
    <property type="entry name" value="Nucleotide-diphospho-sugar transferases"/>
    <property type="match status" value="1"/>
</dbReference>